<dbReference type="SUPFAM" id="SSF56601">
    <property type="entry name" value="beta-lactamase/transpeptidase-like"/>
    <property type="match status" value="1"/>
</dbReference>
<dbReference type="Pfam" id="PF00144">
    <property type="entry name" value="Beta-lactamase"/>
    <property type="match status" value="1"/>
</dbReference>
<dbReference type="PANTHER" id="PTHR46825">
    <property type="entry name" value="D-ALANYL-D-ALANINE-CARBOXYPEPTIDASE/ENDOPEPTIDASE AMPH"/>
    <property type="match status" value="1"/>
</dbReference>
<dbReference type="AlphaFoldDB" id="A0A562ULE8"/>
<feature type="signal peptide" evidence="1">
    <location>
        <begin position="1"/>
        <end position="24"/>
    </location>
</feature>
<accession>A0A562ULE8</accession>
<dbReference type="InterPro" id="IPR001466">
    <property type="entry name" value="Beta-lactam-related"/>
</dbReference>
<keyword evidence="3" id="KW-0121">Carboxypeptidase</keyword>
<proteinExistence type="predicted"/>
<dbReference type="InterPro" id="IPR050491">
    <property type="entry name" value="AmpC-like"/>
</dbReference>
<dbReference type="EMBL" id="VLLL01000012">
    <property type="protein sequence ID" value="TWJ06435.1"/>
    <property type="molecule type" value="Genomic_DNA"/>
</dbReference>
<dbReference type="InterPro" id="IPR012338">
    <property type="entry name" value="Beta-lactam/transpept-like"/>
</dbReference>
<feature type="domain" description="Beta-lactamase-related" evidence="2">
    <location>
        <begin position="41"/>
        <end position="365"/>
    </location>
</feature>
<dbReference type="RefSeq" id="WP_147144517.1">
    <property type="nucleotide sequence ID" value="NZ_BAABIJ010000002.1"/>
</dbReference>
<name>A0A562ULE8_9ACTN</name>
<evidence type="ECO:0000256" key="1">
    <source>
        <dbReference type="SAM" id="SignalP"/>
    </source>
</evidence>
<evidence type="ECO:0000313" key="3">
    <source>
        <dbReference type="EMBL" id="TWJ06435.1"/>
    </source>
</evidence>
<sequence length="414" mass="44549">MRRPLTLAAAAMLGALVLPGVASADPAATPSDSALDPALLERTMDALVDVGVPSVVAEARDGDETWAGAAGDRDPWTGIDTRPTDLVRIGSVTKTMVSTVVLQLVEEGKLELTDTVQELLPGTVPYTEPITVTQLLNHTSGIPDYFLKVYPSLLEGSYEDIQTERWRYYTPQRLVSKATADPLYFTPGSQFSYSNTNYYLAGMIIEELTGTSWERQVKTRVFAPAGMSDTQLPQYSPFILGPHPRAYFVSGVEDPERYDTTEFAPNQLWAAGVAVSDMADVNRLFAALSDGTLLSPESLATMRDLSPQSEGSYGLGLQAIPVGGCDPIPEDIAYGHTGGTFGYSTMSFHSPDGDRQFSFTMTLDDQAAPSQEVAVALGNLLNAGLCSVDTTGVSTMSATDPFDGVMLDRWARQD</sequence>
<keyword evidence="1" id="KW-0732">Signal</keyword>
<dbReference type="PANTHER" id="PTHR46825:SF7">
    <property type="entry name" value="D-ALANYL-D-ALANINE CARBOXYPEPTIDASE"/>
    <property type="match status" value="1"/>
</dbReference>
<evidence type="ECO:0000259" key="2">
    <source>
        <dbReference type="Pfam" id="PF00144"/>
    </source>
</evidence>
<feature type="chain" id="PRO_5022199101" evidence="1">
    <location>
        <begin position="25"/>
        <end position="414"/>
    </location>
</feature>
<keyword evidence="3" id="KW-0645">Protease</keyword>
<dbReference type="Proteomes" id="UP000321617">
    <property type="component" value="Unassembled WGS sequence"/>
</dbReference>
<dbReference type="GO" id="GO:0004180">
    <property type="term" value="F:carboxypeptidase activity"/>
    <property type="evidence" value="ECO:0007669"/>
    <property type="project" value="UniProtKB-KW"/>
</dbReference>
<gene>
    <name evidence="3" type="ORF">LX16_5171</name>
</gene>
<evidence type="ECO:0000313" key="4">
    <source>
        <dbReference type="Proteomes" id="UP000321617"/>
    </source>
</evidence>
<organism evidence="3 4">
    <name type="scientific">Stackebrandtia albiflava</name>
    <dbReference type="NCBI Taxonomy" id="406432"/>
    <lineage>
        <taxon>Bacteria</taxon>
        <taxon>Bacillati</taxon>
        <taxon>Actinomycetota</taxon>
        <taxon>Actinomycetes</taxon>
        <taxon>Glycomycetales</taxon>
        <taxon>Glycomycetaceae</taxon>
        <taxon>Stackebrandtia</taxon>
    </lineage>
</organism>
<protein>
    <submittedName>
        <fullName evidence="3">D-alanyl-D-alanine carboxypeptidase</fullName>
    </submittedName>
</protein>
<keyword evidence="3" id="KW-0378">Hydrolase</keyword>
<comment type="caution">
    <text evidence="3">The sequence shown here is derived from an EMBL/GenBank/DDBJ whole genome shotgun (WGS) entry which is preliminary data.</text>
</comment>
<keyword evidence="4" id="KW-1185">Reference proteome</keyword>
<dbReference type="OrthoDB" id="5177574at2"/>
<reference evidence="3 4" key="1">
    <citation type="journal article" date="2013" name="Stand. Genomic Sci.">
        <title>Genomic Encyclopedia of Type Strains, Phase I: The one thousand microbial genomes (KMG-I) project.</title>
        <authorList>
            <person name="Kyrpides N.C."/>
            <person name="Woyke T."/>
            <person name="Eisen J.A."/>
            <person name="Garrity G."/>
            <person name="Lilburn T.G."/>
            <person name="Beck B.J."/>
            <person name="Whitman W.B."/>
            <person name="Hugenholtz P."/>
            <person name="Klenk H.P."/>
        </authorList>
    </citation>
    <scope>NUCLEOTIDE SEQUENCE [LARGE SCALE GENOMIC DNA]</scope>
    <source>
        <strain evidence="3 4">DSM 45044</strain>
    </source>
</reference>
<dbReference type="Gene3D" id="3.40.710.10">
    <property type="entry name" value="DD-peptidase/beta-lactamase superfamily"/>
    <property type="match status" value="1"/>
</dbReference>